<keyword evidence="1" id="KW-1133">Transmembrane helix</keyword>
<organism evidence="2 3">
    <name type="scientific">Plakobranchus ocellatus</name>
    <dbReference type="NCBI Taxonomy" id="259542"/>
    <lineage>
        <taxon>Eukaryota</taxon>
        <taxon>Metazoa</taxon>
        <taxon>Spiralia</taxon>
        <taxon>Lophotrochozoa</taxon>
        <taxon>Mollusca</taxon>
        <taxon>Gastropoda</taxon>
        <taxon>Heterobranchia</taxon>
        <taxon>Euthyneura</taxon>
        <taxon>Panpulmonata</taxon>
        <taxon>Sacoglossa</taxon>
        <taxon>Placobranchoidea</taxon>
        <taxon>Plakobranchidae</taxon>
        <taxon>Plakobranchus</taxon>
    </lineage>
</organism>
<keyword evidence="1" id="KW-0472">Membrane</keyword>
<comment type="caution">
    <text evidence="2">The sequence shown here is derived from an EMBL/GenBank/DDBJ whole genome shotgun (WGS) entry which is preliminary data.</text>
</comment>
<feature type="transmembrane region" description="Helical" evidence="1">
    <location>
        <begin position="118"/>
        <end position="136"/>
    </location>
</feature>
<dbReference type="EMBL" id="BLXT01006897">
    <property type="protein sequence ID" value="GFO34419.1"/>
    <property type="molecule type" value="Genomic_DNA"/>
</dbReference>
<dbReference type="AlphaFoldDB" id="A0AAV4CRC5"/>
<dbReference type="Proteomes" id="UP000735302">
    <property type="component" value="Unassembled WGS sequence"/>
</dbReference>
<sequence>MTMNDEDFHTGGDNDDEINQTLKINAEKMMLMVVMIVMNRRTLRQTGEQTRGDRHVGCNKYLFISFITRDVTTYIFIAKIEYRELPPFDHYNDDDADDDGGNDEHDVMVVVRRMMSPMIVIMVMMMTMIMVVMMNMT</sequence>
<name>A0AAV4CRC5_9GAST</name>
<evidence type="ECO:0000313" key="3">
    <source>
        <dbReference type="Proteomes" id="UP000735302"/>
    </source>
</evidence>
<evidence type="ECO:0000256" key="1">
    <source>
        <dbReference type="SAM" id="Phobius"/>
    </source>
</evidence>
<keyword evidence="3" id="KW-1185">Reference proteome</keyword>
<evidence type="ECO:0000313" key="2">
    <source>
        <dbReference type="EMBL" id="GFO34419.1"/>
    </source>
</evidence>
<protein>
    <submittedName>
        <fullName evidence="2">Uncharacterized protein</fullName>
    </submittedName>
</protein>
<reference evidence="2 3" key="1">
    <citation type="journal article" date="2021" name="Elife">
        <title>Chloroplast acquisition without the gene transfer in kleptoplastic sea slugs, Plakobranchus ocellatus.</title>
        <authorList>
            <person name="Maeda T."/>
            <person name="Takahashi S."/>
            <person name="Yoshida T."/>
            <person name="Shimamura S."/>
            <person name="Takaki Y."/>
            <person name="Nagai Y."/>
            <person name="Toyoda A."/>
            <person name="Suzuki Y."/>
            <person name="Arimoto A."/>
            <person name="Ishii H."/>
            <person name="Satoh N."/>
            <person name="Nishiyama T."/>
            <person name="Hasebe M."/>
            <person name="Maruyama T."/>
            <person name="Minagawa J."/>
            <person name="Obokata J."/>
            <person name="Shigenobu S."/>
        </authorList>
    </citation>
    <scope>NUCLEOTIDE SEQUENCE [LARGE SCALE GENOMIC DNA]</scope>
</reference>
<gene>
    <name evidence="2" type="ORF">PoB_006092400</name>
</gene>
<accession>A0AAV4CRC5</accession>
<keyword evidence="1" id="KW-0812">Transmembrane</keyword>
<proteinExistence type="predicted"/>